<dbReference type="OrthoDB" id="6105302at2759"/>
<evidence type="ECO:0008006" key="3">
    <source>
        <dbReference type="Google" id="ProtNLM"/>
    </source>
</evidence>
<dbReference type="InterPro" id="IPR032675">
    <property type="entry name" value="LRR_dom_sf"/>
</dbReference>
<dbReference type="Gene3D" id="3.80.10.10">
    <property type="entry name" value="Ribonuclease Inhibitor"/>
    <property type="match status" value="1"/>
</dbReference>
<organism evidence="1 2">
    <name type="scientific">Mytilus coruscus</name>
    <name type="common">Sea mussel</name>
    <dbReference type="NCBI Taxonomy" id="42192"/>
    <lineage>
        <taxon>Eukaryota</taxon>
        <taxon>Metazoa</taxon>
        <taxon>Spiralia</taxon>
        <taxon>Lophotrochozoa</taxon>
        <taxon>Mollusca</taxon>
        <taxon>Bivalvia</taxon>
        <taxon>Autobranchia</taxon>
        <taxon>Pteriomorphia</taxon>
        <taxon>Mytilida</taxon>
        <taxon>Mytiloidea</taxon>
        <taxon>Mytilidae</taxon>
        <taxon>Mytilinae</taxon>
        <taxon>Mytilus</taxon>
    </lineage>
</organism>
<dbReference type="Proteomes" id="UP000507470">
    <property type="component" value="Unassembled WGS sequence"/>
</dbReference>
<sequence>MKYKSCLENLDLAKNDFDIHQIMVISLLKLLSNLKRFDISQLERDQNLKMFHYDYRRSSKHSDHLAKLDNQSIVYNSYYRISDFLISLPSSLEYFNGSFIEVRAGHSPNSITFTGIKHMKMFDIASTTLEDCNYTIKGLENVEVLNISNFKCHVLNYTFLRSCANLQQLIMHSSSLGTGLENDHQGVFLKDLKSLQHINFARNEFKLPFSKLAFQSQLHSLRFLTLEGNMFTIMPVNLADFNHLRLLDIRNNKILYLTNKETNDIERLIKK</sequence>
<name>A0A6J8DR99_MYTCO</name>
<gene>
    <name evidence="1" type="ORF">MCOR_42668</name>
</gene>
<proteinExistence type="predicted"/>
<accession>A0A6J8DR99</accession>
<dbReference type="SUPFAM" id="SSF52058">
    <property type="entry name" value="L domain-like"/>
    <property type="match status" value="1"/>
</dbReference>
<dbReference type="AlphaFoldDB" id="A0A6J8DR99"/>
<protein>
    <recommendedName>
        <fullName evidence="3">LINGO</fullName>
    </recommendedName>
</protein>
<dbReference type="EMBL" id="CACVKT020007641">
    <property type="protein sequence ID" value="CAC5409370.1"/>
    <property type="molecule type" value="Genomic_DNA"/>
</dbReference>
<reference evidence="1 2" key="1">
    <citation type="submission" date="2020-06" db="EMBL/GenBank/DDBJ databases">
        <authorList>
            <person name="Li R."/>
            <person name="Bekaert M."/>
        </authorList>
    </citation>
    <scope>NUCLEOTIDE SEQUENCE [LARGE SCALE GENOMIC DNA]</scope>
    <source>
        <strain evidence="2">wild</strain>
    </source>
</reference>
<keyword evidence="2" id="KW-1185">Reference proteome</keyword>
<evidence type="ECO:0000313" key="2">
    <source>
        <dbReference type="Proteomes" id="UP000507470"/>
    </source>
</evidence>
<evidence type="ECO:0000313" key="1">
    <source>
        <dbReference type="EMBL" id="CAC5409370.1"/>
    </source>
</evidence>